<comment type="similarity">
    <text evidence="1">Belongs to the DNA polymerase type-Y family.</text>
</comment>
<dbReference type="InterPro" id="IPR050116">
    <property type="entry name" value="DNA_polymerase-Y"/>
</dbReference>
<dbReference type="EMBL" id="DSUH01000400">
    <property type="protein sequence ID" value="HGU34652.1"/>
    <property type="molecule type" value="Genomic_DNA"/>
</dbReference>
<accession>A0A7C4VT76</accession>
<dbReference type="InterPro" id="IPR017961">
    <property type="entry name" value="DNA_pol_Y-fam_little_finger"/>
</dbReference>
<dbReference type="InterPro" id="IPR043128">
    <property type="entry name" value="Rev_trsase/Diguanyl_cyclase"/>
</dbReference>
<dbReference type="GO" id="GO:0003887">
    <property type="term" value="F:DNA-directed DNA polymerase activity"/>
    <property type="evidence" value="ECO:0007669"/>
    <property type="project" value="UniProtKB-KW"/>
</dbReference>
<dbReference type="PANTHER" id="PTHR11076:SF33">
    <property type="entry name" value="DNA POLYMERASE KAPPA"/>
    <property type="match status" value="1"/>
</dbReference>
<dbReference type="Gene3D" id="3.30.70.270">
    <property type="match status" value="1"/>
</dbReference>
<comment type="caution">
    <text evidence="3">The sequence shown here is derived from an EMBL/GenBank/DDBJ whole genome shotgun (WGS) entry which is preliminary data.</text>
</comment>
<dbReference type="GO" id="GO:0042276">
    <property type="term" value="P:error-prone translesion synthesis"/>
    <property type="evidence" value="ECO:0007669"/>
    <property type="project" value="TreeGrafter"/>
</dbReference>
<dbReference type="PROSITE" id="PS50173">
    <property type="entry name" value="UMUC"/>
    <property type="match status" value="1"/>
</dbReference>
<evidence type="ECO:0000256" key="1">
    <source>
        <dbReference type="ARBA" id="ARBA00010945"/>
    </source>
</evidence>
<organism evidence="3">
    <name type="scientific">Desulfatirhabdium butyrativorans</name>
    <dbReference type="NCBI Taxonomy" id="340467"/>
    <lineage>
        <taxon>Bacteria</taxon>
        <taxon>Pseudomonadati</taxon>
        <taxon>Thermodesulfobacteriota</taxon>
        <taxon>Desulfobacteria</taxon>
        <taxon>Desulfobacterales</taxon>
        <taxon>Desulfatirhabdiaceae</taxon>
        <taxon>Desulfatirhabdium</taxon>
    </lineage>
</organism>
<evidence type="ECO:0000313" key="3">
    <source>
        <dbReference type="EMBL" id="HGU34652.1"/>
    </source>
</evidence>
<name>A0A7C4VT76_9BACT</name>
<sequence length="387" mass="42839">MRTIIHLNVADFAAAVETVLDPRLSGRPLIVAAGASRVCDMNEAAYRMGVRKHMPIAAARRRCRDATVVLSRPDRYARVMQEMVKRAAVFTPRIEPGDADGHLFLDVTGTGRLHGPALDVAWRLRRRMRSELGIDPIWSVAPSKRVAKTATRLVKPSGEYVVAEGEEARFLADLPLEIVAGFEAEDIAKLRSLHLVRPRDIARLSDDVLEDVFGSRANYIRDVVLGIDASPVRGLDEAPAAVRLEKGFDPDTEDPQWVEGGLFALVEREGAEIRRMGLSASMVSVRLTYADGVTIVRRFSCKPATAIDARLFEAARSALSLCWCRRIRIRHIVLTCSKLVFPSAQLPLFEDPIETRQSRLCAAIDAIRSRFGREMLTTGRGDALSFG</sequence>
<protein>
    <recommendedName>
        <fullName evidence="2">UmuC domain-containing protein</fullName>
    </recommendedName>
</protein>
<dbReference type="GO" id="GO:0006281">
    <property type="term" value="P:DNA repair"/>
    <property type="evidence" value="ECO:0007669"/>
    <property type="project" value="InterPro"/>
</dbReference>
<dbReference type="Pfam" id="PF00817">
    <property type="entry name" value="IMS"/>
    <property type="match status" value="1"/>
</dbReference>
<dbReference type="Gene3D" id="3.30.1490.100">
    <property type="entry name" value="DNA polymerase, Y-family, little finger domain"/>
    <property type="match status" value="1"/>
</dbReference>
<dbReference type="SUPFAM" id="SSF56672">
    <property type="entry name" value="DNA/RNA polymerases"/>
    <property type="match status" value="1"/>
</dbReference>
<dbReference type="InterPro" id="IPR036775">
    <property type="entry name" value="DNA_pol_Y-fam_lit_finger_sf"/>
</dbReference>
<dbReference type="PANTHER" id="PTHR11076">
    <property type="entry name" value="DNA REPAIR POLYMERASE UMUC / TRANSFERASE FAMILY MEMBER"/>
    <property type="match status" value="1"/>
</dbReference>
<reference evidence="3" key="1">
    <citation type="journal article" date="2020" name="mSystems">
        <title>Genome- and Community-Level Interaction Insights into Carbon Utilization and Element Cycling Functions of Hydrothermarchaeota in Hydrothermal Sediment.</title>
        <authorList>
            <person name="Zhou Z."/>
            <person name="Liu Y."/>
            <person name="Xu W."/>
            <person name="Pan J."/>
            <person name="Luo Z.H."/>
            <person name="Li M."/>
        </authorList>
    </citation>
    <scope>NUCLEOTIDE SEQUENCE [LARGE SCALE GENOMIC DNA]</scope>
    <source>
        <strain evidence="3">SpSt-477</strain>
    </source>
</reference>
<dbReference type="GO" id="GO:0003684">
    <property type="term" value="F:damaged DNA binding"/>
    <property type="evidence" value="ECO:0007669"/>
    <property type="project" value="InterPro"/>
</dbReference>
<feature type="domain" description="UmuC" evidence="2">
    <location>
        <begin position="4"/>
        <end position="183"/>
    </location>
</feature>
<dbReference type="GO" id="GO:0005829">
    <property type="term" value="C:cytosol"/>
    <property type="evidence" value="ECO:0007669"/>
    <property type="project" value="TreeGrafter"/>
</dbReference>
<dbReference type="GO" id="GO:0009432">
    <property type="term" value="P:SOS response"/>
    <property type="evidence" value="ECO:0007669"/>
    <property type="project" value="TreeGrafter"/>
</dbReference>
<dbReference type="Pfam" id="PF11799">
    <property type="entry name" value="IMS_C"/>
    <property type="match status" value="1"/>
</dbReference>
<dbReference type="Gene3D" id="3.40.1170.60">
    <property type="match status" value="1"/>
</dbReference>
<dbReference type="InterPro" id="IPR043502">
    <property type="entry name" value="DNA/RNA_pol_sf"/>
</dbReference>
<proteinExistence type="inferred from homology"/>
<evidence type="ECO:0000259" key="2">
    <source>
        <dbReference type="PROSITE" id="PS50173"/>
    </source>
</evidence>
<dbReference type="AlphaFoldDB" id="A0A7C4VT76"/>
<dbReference type="InterPro" id="IPR001126">
    <property type="entry name" value="UmuC"/>
</dbReference>
<gene>
    <name evidence="3" type="ORF">ENS29_17675</name>
</gene>